<comment type="subunit">
    <text evidence="3 20">Monomer.</text>
</comment>
<keyword evidence="5" id="KW-1003">Cell membrane</keyword>
<reference evidence="27" key="1">
    <citation type="submission" date="2025-08" db="UniProtKB">
        <authorList>
            <consortium name="RefSeq"/>
        </authorList>
    </citation>
    <scope>IDENTIFICATION</scope>
</reference>
<evidence type="ECO:0000256" key="6">
    <source>
        <dbReference type="ARBA" id="ARBA00022496"/>
    </source>
</evidence>
<evidence type="ECO:0000256" key="23">
    <source>
        <dbReference type="PIRSR" id="PIRSR002549-4"/>
    </source>
</evidence>
<evidence type="ECO:0000256" key="15">
    <source>
        <dbReference type="ARBA" id="ARBA00023136"/>
    </source>
</evidence>
<feature type="disulfide bond" evidence="23">
    <location>
        <begin position="541"/>
        <end position="554"/>
    </location>
</feature>
<keyword evidence="8" id="KW-0336">GPI-anchor</keyword>
<feature type="binding site" evidence="21">
    <location>
        <position position="168"/>
    </location>
    <ligand>
        <name>hydrogencarbonate</name>
        <dbReference type="ChEBI" id="CHEBI:17544"/>
        <label>1</label>
    </ligand>
</feature>
<evidence type="ECO:0000256" key="16">
    <source>
        <dbReference type="ARBA" id="ARBA00023157"/>
    </source>
</evidence>
<evidence type="ECO:0000256" key="4">
    <source>
        <dbReference type="ARBA" id="ARBA00022448"/>
    </source>
</evidence>
<dbReference type="AlphaFoldDB" id="A0A6P8G3K9"/>
<dbReference type="InterPro" id="IPR001156">
    <property type="entry name" value="Transferrin-like_dom"/>
</dbReference>
<feature type="disulfide bond" evidence="23">
    <location>
        <begin position="201"/>
        <end position="218"/>
    </location>
</feature>
<feature type="domain" description="Transferrin-like" evidence="25">
    <location>
        <begin position="52"/>
        <end position="380"/>
    </location>
</feature>
<keyword evidence="12" id="KW-0862">Zinc</keyword>
<dbReference type="Pfam" id="PF00405">
    <property type="entry name" value="Transferrin"/>
    <property type="match status" value="2"/>
</dbReference>
<dbReference type="InterPro" id="IPR018195">
    <property type="entry name" value="Transferrin_Fe_BS"/>
</dbReference>
<evidence type="ECO:0000256" key="9">
    <source>
        <dbReference type="ARBA" id="ARBA00022723"/>
    </source>
</evidence>
<feature type="disulfide bond" evidence="23">
    <location>
        <begin position="551"/>
        <end position="564"/>
    </location>
</feature>
<dbReference type="GO" id="GO:0046872">
    <property type="term" value="F:metal ion binding"/>
    <property type="evidence" value="ECO:0007669"/>
    <property type="project" value="UniProtKB-KW"/>
</dbReference>
<evidence type="ECO:0000256" key="17">
    <source>
        <dbReference type="ARBA" id="ARBA00023180"/>
    </source>
</evidence>
<dbReference type="CTD" id="4241"/>
<dbReference type="FunFam" id="3.40.190.10:FF:000108">
    <property type="entry name" value="melanotransferrin"/>
    <property type="match status" value="1"/>
</dbReference>
<evidence type="ECO:0000313" key="27">
    <source>
        <dbReference type="RefSeq" id="XP_031430070.1"/>
    </source>
</evidence>
<dbReference type="GO" id="GO:0005615">
    <property type="term" value="C:extracellular space"/>
    <property type="evidence" value="ECO:0007669"/>
    <property type="project" value="InterPro"/>
</dbReference>
<dbReference type="SMART" id="SM00094">
    <property type="entry name" value="TR_FER"/>
    <property type="match status" value="2"/>
</dbReference>
<feature type="disulfide bond" evidence="23">
    <location>
        <begin position="65"/>
        <end position="83"/>
    </location>
</feature>
<accession>A0A6P8G3K9</accession>
<comment type="function">
    <text evidence="19">Involved in iron cellular uptake. Seems to be internalized and then recycled back to the cell membrane. Binds a single atom of iron per subunit. Could also bind zinc.</text>
</comment>
<feature type="disulfide bond" evidence="23">
    <location>
        <begin position="392"/>
        <end position="429"/>
    </location>
</feature>
<evidence type="ECO:0000256" key="5">
    <source>
        <dbReference type="ARBA" id="ARBA00022475"/>
    </source>
</evidence>
<evidence type="ECO:0000256" key="20">
    <source>
        <dbReference type="PIRNR" id="PIRNR002549"/>
    </source>
</evidence>
<evidence type="ECO:0000256" key="8">
    <source>
        <dbReference type="ARBA" id="ARBA00022622"/>
    </source>
</evidence>
<comment type="similarity">
    <text evidence="20">Belongs to the transferrin family.</text>
</comment>
<feature type="binding site" evidence="21">
    <location>
        <position position="505"/>
    </location>
    <ligand>
        <name>hydrogencarbonate</name>
        <dbReference type="ChEBI" id="CHEBI:17544"/>
        <label>1</label>
    </ligand>
</feature>
<keyword evidence="15 24" id="KW-0472">Membrane</keyword>
<keyword evidence="24" id="KW-0812">Transmembrane</keyword>
<evidence type="ECO:0000256" key="12">
    <source>
        <dbReference type="ARBA" id="ARBA00022833"/>
    </source>
</evidence>
<feature type="binding site" evidence="22">
    <location>
        <position position="643"/>
    </location>
    <ligand>
        <name>Fe(3+)</name>
        <dbReference type="ChEBI" id="CHEBI:29034"/>
        <label>1</label>
    </ligand>
</feature>
<evidence type="ECO:0000256" key="10">
    <source>
        <dbReference type="ARBA" id="ARBA00022729"/>
    </source>
</evidence>
<feature type="disulfide bond" evidence="23">
    <location>
        <begin position="621"/>
        <end position="635"/>
    </location>
</feature>
<feature type="domain" description="Transferrin-like" evidence="25">
    <location>
        <begin position="389"/>
        <end position="723"/>
    </location>
</feature>
<dbReference type="SUPFAM" id="SSF53850">
    <property type="entry name" value="Periplasmic binding protein-like II"/>
    <property type="match status" value="2"/>
</dbReference>
<evidence type="ECO:0000256" key="19">
    <source>
        <dbReference type="ARBA" id="ARBA00054140"/>
    </source>
</evidence>
<feature type="disulfide bond" evidence="23">
    <location>
        <begin position="499"/>
        <end position="580"/>
    </location>
</feature>
<feature type="disulfide bond" evidence="23">
    <location>
        <begin position="285"/>
        <end position="299"/>
    </location>
</feature>
<feature type="transmembrane region" description="Helical" evidence="24">
    <location>
        <begin position="728"/>
        <end position="749"/>
    </location>
</feature>
<dbReference type="PIRSF" id="PIRSF002549">
    <property type="entry name" value="Transferrin"/>
    <property type="match status" value="1"/>
</dbReference>
<feature type="binding site" evidence="22">
    <location>
        <position position="136"/>
    </location>
    <ligand>
        <name>Fe(3+)</name>
        <dbReference type="ChEBI" id="CHEBI:29034"/>
        <label>1</label>
    </ligand>
</feature>
<evidence type="ECO:0000313" key="26">
    <source>
        <dbReference type="Proteomes" id="UP000515152"/>
    </source>
</evidence>
<comment type="function">
    <text evidence="20">Transferrins are iron binding transport proteins which bind Fe(3+) ion in association with the binding of an anion, usually bicarbonate.</text>
</comment>
<dbReference type="GeneID" id="105912930"/>
<dbReference type="PROSITE" id="PS00206">
    <property type="entry name" value="TRANSFERRIN_LIKE_2"/>
    <property type="match status" value="2"/>
</dbReference>
<dbReference type="GO" id="GO:0005886">
    <property type="term" value="C:plasma membrane"/>
    <property type="evidence" value="ECO:0007669"/>
    <property type="project" value="UniProtKB-SubCell"/>
</dbReference>
<dbReference type="RefSeq" id="XP_031430070.1">
    <property type="nucleotide sequence ID" value="XM_031574210.2"/>
</dbReference>
<evidence type="ECO:0000256" key="2">
    <source>
        <dbReference type="ARBA" id="ARBA00004613"/>
    </source>
</evidence>
<keyword evidence="7 20" id="KW-0964">Secreted</keyword>
<dbReference type="PROSITE" id="PS00205">
    <property type="entry name" value="TRANSFERRIN_LIKE_1"/>
    <property type="match status" value="1"/>
</dbReference>
<feature type="disulfide bond" evidence="23">
    <location>
        <begin position="159"/>
        <end position="245"/>
    </location>
</feature>
<evidence type="ECO:0000256" key="24">
    <source>
        <dbReference type="SAM" id="Phobius"/>
    </source>
</evidence>
<dbReference type="KEGG" id="char:105912930"/>
<keyword evidence="10" id="KW-0732">Signal</keyword>
<dbReference type="PROSITE" id="PS51408">
    <property type="entry name" value="TRANSFERRIN_LIKE_4"/>
    <property type="match status" value="2"/>
</dbReference>
<dbReference type="Proteomes" id="UP000515152">
    <property type="component" value="Chromosome 10"/>
</dbReference>
<feature type="disulfide bond" evidence="23">
    <location>
        <begin position="527"/>
        <end position="723"/>
    </location>
</feature>
<proteinExistence type="inferred from homology"/>
<gene>
    <name evidence="27" type="primary">meltf</name>
</gene>
<keyword evidence="24" id="KW-1133">Transmembrane helix</keyword>
<feature type="binding site" evidence="21">
    <location>
        <position position="167"/>
    </location>
    <ligand>
        <name>hydrogencarbonate</name>
        <dbReference type="ChEBI" id="CHEBI:17544"/>
        <label>1</label>
    </ligand>
</feature>
<sequence length="750" mass="81002">MKQDFWTFGPTNSAYKPSSAATGISHPTSTMAALVVILGISLLTVQTAGQNIRWCTVSVQEMAKCKAMSEAFSDASIRPNLHCVSDTSVAGCAERLRKKEADAFSASASNLYDMGRQDTLKIAAGESGPDHEGLTYYAVAVVKKSSTVTVNSLRGRRSCHTGKGRTAGWNMPIGHLIDSGRMSVMGCDISKGVSEFFNASCVPGAVEAGDPASLCSLCVGDGAGGHRCEASAQERYYAYSGAFRCLVEGAGEVAFVKHTTVPENTDGQGEEWANGLRSGDYELLCRDGTRARVTEFQRCHLVRVPSRGIAVGNDVDPDQVYNMLMEGQRKSGFAMFQSVDFDGTNLLFSDRSTTLIKASGAHHIDWMGHTYYHALRAMDCSSAEIPEFLRWCVLSSAEQNKCVDMAKALLSKGLTPKVQCVFGDSVDHCMQKIKNNEAHAITLDGGYIYTAGRSYGLVPAAAESYTGDTDGSVYYAVAVLKKSNTNIRRLSDLRGKSSCHTGLGRTAGWNVPVGLLIQRGLIAPHSCQIEEGAAGFFKSSCVPGASLPALCDRCIGDNSGQNKCEKGKDLFDGYTGAFRCLAQNAGDVAFVKHTTVFQNTDGNNTEQWAVHLQSKQFQLLCSHDTRAEVTQFRNCHLARVPSHAIMVRPQLNHHAIYGLLDKAQDSYGSDLSAEFRMFDSSKYGGSDLLFKDSTLRLIGVGERRTYQEWLGQEYLETLVAMECPSSTAGLSITSLVAVVFLSSLVSLLAV</sequence>
<keyword evidence="11" id="KW-0677">Repeat</keyword>
<keyword evidence="6 20" id="KW-0410">Iron transport</keyword>
<dbReference type="OrthoDB" id="9981115at2759"/>
<feature type="binding site" evidence="21">
    <location>
        <position position="161"/>
    </location>
    <ligand>
        <name>hydrogencarbonate</name>
        <dbReference type="ChEBI" id="CHEBI:17544"/>
        <label>1</label>
    </ligand>
</feature>
<feature type="disulfide bond" evidence="23">
    <location>
        <begin position="55"/>
        <end position="92"/>
    </location>
</feature>
<evidence type="ECO:0000256" key="13">
    <source>
        <dbReference type="ARBA" id="ARBA00023004"/>
    </source>
</evidence>
<evidence type="ECO:0000259" key="25">
    <source>
        <dbReference type="PROSITE" id="PS51408"/>
    </source>
</evidence>
<keyword evidence="26" id="KW-1185">Reference proteome</keyword>
<feature type="disulfide bond" evidence="23">
    <location>
        <begin position="215"/>
        <end position="228"/>
    </location>
</feature>
<evidence type="ECO:0000256" key="14">
    <source>
        <dbReference type="ARBA" id="ARBA00023065"/>
    </source>
</evidence>
<protein>
    <recommendedName>
        <fullName evidence="20">Serotransferrin</fullName>
    </recommendedName>
</protein>
<feature type="disulfide bond" evidence="23">
    <location>
        <begin position="402"/>
        <end position="420"/>
    </location>
</feature>
<feature type="binding site" evidence="22">
    <location>
        <position position="474"/>
    </location>
    <ligand>
        <name>Fe(3+)</name>
        <dbReference type="ChEBI" id="CHEBI:29034"/>
        <label>1</label>
    </ligand>
</feature>
<evidence type="ECO:0000256" key="1">
    <source>
        <dbReference type="ARBA" id="ARBA00004609"/>
    </source>
</evidence>
<evidence type="ECO:0000256" key="11">
    <source>
        <dbReference type="ARBA" id="ARBA00022737"/>
    </source>
</evidence>
<keyword evidence="14 20" id="KW-0406">Ion transport</keyword>
<evidence type="ECO:0000256" key="7">
    <source>
        <dbReference type="ARBA" id="ARBA00022525"/>
    </source>
</evidence>
<dbReference type="PRINTS" id="PR00422">
    <property type="entry name" value="TRANSFERRIN"/>
</dbReference>
<evidence type="ECO:0000256" key="22">
    <source>
        <dbReference type="PIRSR" id="PIRSR002549-3"/>
    </source>
</evidence>
<keyword evidence="9 20" id="KW-0479">Metal-binding</keyword>
<keyword evidence="4 20" id="KW-0813">Transport</keyword>
<feature type="binding site" evidence="22">
    <location>
        <position position="444"/>
    </location>
    <ligand>
        <name>Fe(3+)</name>
        <dbReference type="ChEBI" id="CHEBI:29034"/>
        <label>1</label>
    </ligand>
</feature>
<dbReference type="GO" id="GO:0006826">
    <property type="term" value="P:iron ion transport"/>
    <property type="evidence" value="ECO:0007669"/>
    <property type="project" value="UniProtKB-KW"/>
</dbReference>
<keyword evidence="13 20" id="KW-0408">Iron</keyword>
<feature type="binding site" evidence="21">
    <location>
        <position position="165"/>
    </location>
    <ligand>
        <name>hydrogencarbonate</name>
        <dbReference type="ChEBI" id="CHEBI:17544"/>
        <label>1</label>
    </ligand>
</feature>
<evidence type="ECO:0000256" key="3">
    <source>
        <dbReference type="ARBA" id="ARBA00011245"/>
    </source>
</evidence>
<keyword evidence="16 23" id="KW-1015">Disulfide bond</keyword>
<dbReference type="FunFam" id="3.40.190.10:FF:000095">
    <property type="entry name" value="Lactotransferrin"/>
    <property type="match status" value="1"/>
</dbReference>
<feature type="binding site" evidence="22">
    <location>
        <position position="239"/>
    </location>
    <ligand>
        <name>Fe(3+)</name>
        <dbReference type="ChEBI" id="CHEBI:29034"/>
        <label>1</label>
    </ligand>
</feature>
<organism evidence="26 27">
    <name type="scientific">Clupea harengus</name>
    <name type="common">Atlantic herring</name>
    <dbReference type="NCBI Taxonomy" id="7950"/>
    <lineage>
        <taxon>Eukaryota</taxon>
        <taxon>Metazoa</taxon>
        <taxon>Chordata</taxon>
        <taxon>Craniata</taxon>
        <taxon>Vertebrata</taxon>
        <taxon>Euteleostomi</taxon>
        <taxon>Actinopterygii</taxon>
        <taxon>Neopterygii</taxon>
        <taxon>Teleostei</taxon>
        <taxon>Clupei</taxon>
        <taxon>Clupeiformes</taxon>
        <taxon>Clupeoidei</taxon>
        <taxon>Clupeidae</taxon>
        <taxon>Clupea</taxon>
    </lineage>
</organism>
<keyword evidence="17" id="KW-0325">Glycoprotein</keyword>
<dbReference type="PANTHER" id="PTHR11485:SF21">
    <property type="entry name" value="MELANOTRANSFERRIN"/>
    <property type="match status" value="1"/>
</dbReference>
<dbReference type="InterPro" id="IPR016357">
    <property type="entry name" value="Transferrin"/>
</dbReference>
<dbReference type="GO" id="GO:0005769">
    <property type="term" value="C:early endosome"/>
    <property type="evidence" value="ECO:0007669"/>
    <property type="project" value="TreeGrafter"/>
</dbReference>
<dbReference type="GO" id="GO:0098552">
    <property type="term" value="C:side of membrane"/>
    <property type="evidence" value="ECO:0007669"/>
    <property type="project" value="UniProtKB-KW"/>
</dbReference>
<dbReference type="Gene3D" id="3.40.190.10">
    <property type="entry name" value="Periplasmic binding protein-like II"/>
    <property type="match status" value="4"/>
</dbReference>
<dbReference type="PANTHER" id="PTHR11485">
    <property type="entry name" value="TRANSFERRIN"/>
    <property type="match status" value="1"/>
</dbReference>
<comment type="subcellular location">
    <subcellularLocation>
        <location evidence="1">Cell membrane</location>
        <topology evidence="1">Lipid-anchor</topology>
        <topology evidence="1">GPI-anchor</topology>
    </subcellularLocation>
    <subcellularLocation>
        <location evidence="2 20">Secreted</location>
    </subcellularLocation>
</comment>
<feature type="binding site" evidence="22">
    <location>
        <position position="574"/>
    </location>
    <ligand>
        <name>Fe(3+)</name>
        <dbReference type="ChEBI" id="CHEBI:29034"/>
        <label>2</label>
    </ligand>
</feature>
<evidence type="ECO:0000256" key="21">
    <source>
        <dbReference type="PIRSR" id="PIRSR002549-2"/>
    </source>
</evidence>
<feature type="binding site" evidence="21">
    <location>
        <position position="508"/>
    </location>
    <ligand>
        <name>hydrogencarbonate</name>
        <dbReference type="ChEBI" id="CHEBI:17544"/>
        <label>1</label>
    </ligand>
</feature>
<name>A0A6P8G3K9_CLUHA</name>
<dbReference type="GO" id="GO:0055037">
    <property type="term" value="C:recycling endosome"/>
    <property type="evidence" value="ECO:0007669"/>
    <property type="project" value="TreeGrafter"/>
</dbReference>
<feature type="binding site" evidence="21">
    <location>
        <position position="507"/>
    </location>
    <ligand>
        <name>hydrogencarbonate</name>
        <dbReference type="ChEBI" id="CHEBI:17544"/>
        <label>1</label>
    </ligand>
</feature>
<dbReference type="CDD" id="cd13529">
    <property type="entry name" value="PBP2_transferrin"/>
    <property type="match status" value="2"/>
</dbReference>
<evidence type="ECO:0000256" key="18">
    <source>
        <dbReference type="ARBA" id="ARBA00023288"/>
    </source>
</evidence>
<feature type="binding site" evidence="21">
    <location>
        <position position="501"/>
    </location>
    <ligand>
        <name>hydrogencarbonate</name>
        <dbReference type="ChEBI" id="CHEBI:17544"/>
        <label>1</label>
    </ligand>
</feature>
<keyword evidence="18" id="KW-0449">Lipoprotein</keyword>